<keyword evidence="7" id="KW-1133">Transmembrane helix</keyword>
<dbReference type="InterPro" id="IPR001915">
    <property type="entry name" value="Peptidase_M48"/>
</dbReference>
<dbReference type="CDD" id="cd07326">
    <property type="entry name" value="M56_BlaR1_MecR1_like"/>
    <property type="match status" value="1"/>
</dbReference>
<keyword evidence="10" id="KW-1185">Reference proteome</keyword>
<gene>
    <name evidence="9" type="ORF">Atai01_21190</name>
</gene>
<evidence type="ECO:0000256" key="3">
    <source>
        <dbReference type="ARBA" id="ARBA00022801"/>
    </source>
</evidence>
<dbReference type="Pfam" id="PF01435">
    <property type="entry name" value="Peptidase_M48"/>
    <property type="match status" value="1"/>
</dbReference>
<dbReference type="RefSeq" id="WP_285486685.1">
    <property type="nucleotide sequence ID" value="NZ_BSTI01000004.1"/>
</dbReference>
<keyword evidence="7" id="KW-0812">Transmembrane</keyword>
<feature type="transmembrane region" description="Helical" evidence="7">
    <location>
        <begin position="36"/>
        <end position="62"/>
    </location>
</feature>
<keyword evidence="4 6" id="KW-0862">Zinc</keyword>
<comment type="similarity">
    <text evidence="6">Belongs to the peptidase M48 family.</text>
</comment>
<keyword evidence="7" id="KW-0472">Membrane</keyword>
<feature type="transmembrane region" description="Helical" evidence="7">
    <location>
        <begin position="266"/>
        <end position="286"/>
    </location>
</feature>
<proteinExistence type="inferred from homology"/>
<evidence type="ECO:0000313" key="9">
    <source>
        <dbReference type="EMBL" id="GLY65500.1"/>
    </source>
</evidence>
<keyword evidence="5 6" id="KW-0482">Metalloprotease</keyword>
<feature type="transmembrane region" description="Helical" evidence="7">
    <location>
        <begin position="6"/>
        <end position="24"/>
    </location>
</feature>
<accession>A0A9W6R0V7</accession>
<dbReference type="GO" id="GO:0006508">
    <property type="term" value="P:proteolysis"/>
    <property type="evidence" value="ECO:0007669"/>
    <property type="project" value="UniProtKB-KW"/>
</dbReference>
<evidence type="ECO:0000256" key="4">
    <source>
        <dbReference type="ARBA" id="ARBA00022833"/>
    </source>
</evidence>
<dbReference type="Gene3D" id="3.30.2010.10">
    <property type="entry name" value="Metalloproteases ('zincins'), catalytic domain"/>
    <property type="match status" value="1"/>
</dbReference>
<protein>
    <submittedName>
        <fullName evidence="9">Peptidase M48</fullName>
    </submittedName>
</protein>
<dbReference type="InterPro" id="IPR052173">
    <property type="entry name" value="Beta-lactam_resp_regulator"/>
</dbReference>
<dbReference type="Proteomes" id="UP001165136">
    <property type="component" value="Unassembled WGS sequence"/>
</dbReference>
<comment type="caution">
    <text evidence="9">The sequence shown here is derived from an EMBL/GenBank/DDBJ whole genome shotgun (WGS) entry which is preliminary data.</text>
</comment>
<reference evidence="9" key="1">
    <citation type="submission" date="2023-03" db="EMBL/GenBank/DDBJ databases">
        <title>Amycolatopsis taiwanensis NBRC 103393.</title>
        <authorList>
            <person name="Ichikawa N."/>
            <person name="Sato H."/>
            <person name="Tonouchi N."/>
        </authorList>
    </citation>
    <scope>NUCLEOTIDE SEQUENCE</scope>
    <source>
        <strain evidence="9">NBRC 103393</strain>
    </source>
</reference>
<feature type="domain" description="Peptidase M48" evidence="8">
    <location>
        <begin position="128"/>
        <end position="184"/>
    </location>
</feature>
<keyword evidence="1 6" id="KW-0645">Protease</keyword>
<keyword evidence="3 6" id="KW-0378">Hydrolase</keyword>
<evidence type="ECO:0000256" key="2">
    <source>
        <dbReference type="ARBA" id="ARBA00022723"/>
    </source>
</evidence>
<dbReference type="AlphaFoldDB" id="A0A9W6R0V7"/>
<comment type="cofactor">
    <cofactor evidence="6">
        <name>Zn(2+)</name>
        <dbReference type="ChEBI" id="CHEBI:29105"/>
    </cofactor>
    <text evidence="6">Binds 1 zinc ion per subunit.</text>
</comment>
<name>A0A9W6R0V7_9PSEU</name>
<dbReference type="GO" id="GO:0004222">
    <property type="term" value="F:metalloendopeptidase activity"/>
    <property type="evidence" value="ECO:0007669"/>
    <property type="project" value="InterPro"/>
</dbReference>
<evidence type="ECO:0000256" key="6">
    <source>
        <dbReference type="RuleBase" id="RU003983"/>
    </source>
</evidence>
<evidence type="ECO:0000256" key="1">
    <source>
        <dbReference type="ARBA" id="ARBA00022670"/>
    </source>
</evidence>
<dbReference type="PANTHER" id="PTHR34978">
    <property type="entry name" value="POSSIBLE SENSOR-TRANSDUCER PROTEIN BLAR"/>
    <property type="match status" value="1"/>
</dbReference>
<organism evidence="9 10">
    <name type="scientific">Amycolatopsis taiwanensis</name>
    <dbReference type="NCBI Taxonomy" id="342230"/>
    <lineage>
        <taxon>Bacteria</taxon>
        <taxon>Bacillati</taxon>
        <taxon>Actinomycetota</taxon>
        <taxon>Actinomycetes</taxon>
        <taxon>Pseudonocardiales</taxon>
        <taxon>Pseudonocardiaceae</taxon>
        <taxon>Amycolatopsis</taxon>
    </lineage>
</organism>
<evidence type="ECO:0000313" key="10">
    <source>
        <dbReference type="Proteomes" id="UP001165136"/>
    </source>
</evidence>
<sequence length="340" mass="35291">MDVAEVIVPLLLPLIAWPAAHWAAPRLPPPWASWLLTASCVVLTIASTAALVVPVLAGLTLLPAIATADGVSPADLLDSGAVSIPLAAFCGLALAVLAISAWRSGLRYRAWFRALHTELDRHSRDGGVIIVPDREPVAFAVPGRGGRIVVSGGLLSALRPRERSALLAHEAAHLRLRHHVFLGAIAASCVLNPLVRPLGGTARFALERWADEVAAHRVGDRRILATAVAKAALATRTAVSFAPGAAGGHVPRRVAALLATPRPRSVLAPVALLGMAVVLGVTAGAAGTALDSATDLHADIEIARQGLCPPGGQETMLGQAAYREAAFVAVRQQNRQCAES</sequence>
<dbReference type="EMBL" id="BSTI01000004">
    <property type="protein sequence ID" value="GLY65500.1"/>
    <property type="molecule type" value="Genomic_DNA"/>
</dbReference>
<dbReference type="PANTHER" id="PTHR34978:SF3">
    <property type="entry name" value="SLR0241 PROTEIN"/>
    <property type="match status" value="1"/>
</dbReference>
<feature type="transmembrane region" description="Helical" evidence="7">
    <location>
        <begin position="82"/>
        <end position="102"/>
    </location>
</feature>
<evidence type="ECO:0000256" key="5">
    <source>
        <dbReference type="ARBA" id="ARBA00023049"/>
    </source>
</evidence>
<dbReference type="GO" id="GO:0046872">
    <property type="term" value="F:metal ion binding"/>
    <property type="evidence" value="ECO:0007669"/>
    <property type="project" value="UniProtKB-KW"/>
</dbReference>
<keyword evidence="2" id="KW-0479">Metal-binding</keyword>
<evidence type="ECO:0000256" key="7">
    <source>
        <dbReference type="SAM" id="Phobius"/>
    </source>
</evidence>
<evidence type="ECO:0000259" key="8">
    <source>
        <dbReference type="Pfam" id="PF01435"/>
    </source>
</evidence>